<dbReference type="CDD" id="cd00077">
    <property type="entry name" value="HDc"/>
    <property type="match status" value="1"/>
</dbReference>
<evidence type="ECO:0000313" key="2">
    <source>
        <dbReference type="EMBL" id="RXE60072.1"/>
    </source>
</evidence>
<dbReference type="OrthoDB" id="9798833at2"/>
<dbReference type="Pfam" id="PF01966">
    <property type="entry name" value="HD"/>
    <property type="match status" value="1"/>
</dbReference>
<protein>
    <submittedName>
        <fullName evidence="2">HD domain-containing protein</fullName>
    </submittedName>
</protein>
<comment type="caution">
    <text evidence="2">The sequence shown here is derived from an EMBL/GenBank/DDBJ whole genome shotgun (WGS) entry which is preliminary data.</text>
</comment>
<dbReference type="InterPro" id="IPR006674">
    <property type="entry name" value="HD_domain"/>
</dbReference>
<accession>A0A4Q0IAJ0</accession>
<dbReference type="Proteomes" id="UP000289166">
    <property type="component" value="Unassembled WGS sequence"/>
</dbReference>
<reference evidence="3" key="1">
    <citation type="submission" date="2018-11" db="EMBL/GenBank/DDBJ databases">
        <title>Genome sequencing of a novel mesophilic and cellulolytic organism within the genus Hungateiclostridium.</title>
        <authorList>
            <person name="Rettenmaier R."/>
            <person name="Liebl W."/>
            <person name="Zverlov V."/>
        </authorList>
    </citation>
    <scope>NUCLEOTIDE SEQUENCE [LARGE SCALE GENOMIC DNA]</scope>
    <source>
        <strain evidence="3">N2K1</strain>
    </source>
</reference>
<evidence type="ECO:0000259" key="1">
    <source>
        <dbReference type="SMART" id="SM00471"/>
    </source>
</evidence>
<dbReference type="EMBL" id="RLII01000003">
    <property type="protein sequence ID" value="RXE60072.1"/>
    <property type="molecule type" value="Genomic_DNA"/>
</dbReference>
<dbReference type="InterPro" id="IPR006675">
    <property type="entry name" value="HDIG_dom"/>
</dbReference>
<feature type="domain" description="HD/PDEase" evidence="1">
    <location>
        <begin position="123"/>
        <end position="244"/>
    </location>
</feature>
<dbReference type="SMART" id="SM00471">
    <property type="entry name" value="HDc"/>
    <property type="match status" value="1"/>
</dbReference>
<dbReference type="NCBIfam" id="TIGR00277">
    <property type="entry name" value="HDIG"/>
    <property type="match status" value="1"/>
</dbReference>
<proteinExistence type="predicted"/>
<keyword evidence="3" id="KW-1185">Reference proteome</keyword>
<evidence type="ECO:0000313" key="3">
    <source>
        <dbReference type="Proteomes" id="UP000289166"/>
    </source>
</evidence>
<dbReference type="PANTHER" id="PTHR43155">
    <property type="entry name" value="CYCLIC DI-GMP PHOSPHODIESTERASE PA4108-RELATED"/>
    <property type="match status" value="1"/>
</dbReference>
<dbReference type="InterPro" id="IPR003607">
    <property type="entry name" value="HD/PDEase_dom"/>
</dbReference>
<dbReference type="PANTHER" id="PTHR43155:SF2">
    <property type="entry name" value="CYCLIC DI-GMP PHOSPHODIESTERASE PA4108"/>
    <property type="match status" value="1"/>
</dbReference>
<gene>
    <name evidence="2" type="ORF">EFD62_04770</name>
</gene>
<dbReference type="RefSeq" id="WP_069193263.1">
    <property type="nucleotide sequence ID" value="NZ_RLII01000003.1"/>
</dbReference>
<sequence length="337" mass="37874">MRLVGVNSLKPGDELARPVLTASGKIILNSGMVLKQAYIEKFKELGINRVYIDDVRFEDVKAVQPIDITTRNDVVKVLKKAHANLHNSEEIDEYTIKDAAKKIVDYVREYRDKGISMLSMDVVDEYVVEHSVNVAIITAYIGNRLSYTFNQLCDLVAGALIHDLGRENCEEEKPEHVEMGFEMMRKLRGMSLNSSKVCYEHHENFDGSGYPRKLKGTGISDYARIVRAADYYDNVLHGSQNKGVSIMPHQAFEVILAVAGTILDPEVVQLFRDTIVFYPDGCTVKLSNGLCGVVIRQNMGSPQRPVVRTYNDNNNDIIGDIDLLEDLTLFVEDIILT</sequence>
<name>A0A4Q0IAJ0_9FIRM</name>
<dbReference type="AlphaFoldDB" id="A0A4Q0IAJ0"/>
<organism evidence="2 3">
    <name type="scientific">Acetivibrio mesophilus</name>
    <dbReference type="NCBI Taxonomy" id="2487273"/>
    <lineage>
        <taxon>Bacteria</taxon>
        <taxon>Bacillati</taxon>
        <taxon>Bacillota</taxon>
        <taxon>Clostridia</taxon>
        <taxon>Eubacteriales</taxon>
        <taxon>Oscillospiraceae</taxon>
        <taxon>Acetivibrio</taxon>
    </lineage>
</organism>
<dbReference type="SUPFAM" id="SSF109604">
    <property type="entry name" value="HD-domain/PDEase-like"/>
    <property type="match status" value="1"/>
</dbReference>
<dbReference type="Gene3D" id="1.10.3210.10">
    <property type="entry name" value="Hypothetical protein af1432"/>
    <property type="match status" value="1"/>
</dbReference>